<reference evidence="6 7" key="1">
    <citation type="journal article" date="2015" name="Genome Biol. Evol.">
        <title>Phylogenomic analyses indicate that early fungi evolved digesting cell walls of algal ancestors of land plants.</title>
        <authorList>
            <person name="Chang Y."/>
            <person name="Wang S."/>
            <person name="Sekimoto S."/>
            <person name="Aerts A.L."/>
            <person name="Choi C."/>
            <person name="Clum A."/>
            <person name="LaButti K.M."/>
            <person name="Lindquist E.A."/>
            <person name="Yee Ngan C."/>
            <person name="Ohm R.A."/>
            <person name="Salamov A.A."/>
            <person name="Grigoriev I.V."/>
            <person name="Spatafora J.W."/>
            <person name="Berbee M.L."/>
        </authorList>
    </citation>
    <scope>NUCLEOTIDE SEQUENCE [LARGE SCALE GENOMIC DNA]</scope>
    <source>
        <strain evidence="6 7">JEL478</strain>
    </source>
</reference>
<proteinExistence type="inferred from homology"/>
<feature type="binding site" evidence="3">
    <location>
        <position position="176"/>
    </location>
    <ligand>
        <name>Zn(2+)</name>
        <dbReference type="ChEBI" id="CHEBI:29105"/>
        <label>2</label>
    </ligand>
</feature>
<dbReference type="GO" id="GO:0046872">
    <property type="term" value="F:metal ion binding"/>
    <property type="evidence" value="ECO:0007669"/>
    <property type="project" value="UniProtKB-KW"/>
</dbReference>
<dbReference type="CDD" id="cd16012">
    <property type="entry name" value="ALP"/>
    <property type="match status" value="1"/>
</dbReference>
<feature type="binding site" evidence="3">
    <location>
        <position position="176"/>
    </location>
    <ligand>
        <name>Mg(2+)</name>
        <dbReference type="ChEBI" id="CHEBI:18420"/>
    </ligand>
</feature>
<comment type="similarity">
    <text evidence="4">Belongs to the alkaline phosphatase family.</text>
</comment>
<feature type="binding site" evidence="3">
    <location>
        <position position="454"/>
    </location>
    <ligand>
        <name>Zn(2+)</name>
        <dbReference type="ChEBI" id="CHEBI:29105"/>
        <label>2</label>
    </ligand>
</feature>
<name>A0A139A568_GONPJ</name>
<dbReference type="OMA" id="GSADTEY"/>
<sequence length="711" mass="77164">MRVLGSLVALALAGLAAAVVDPSHPAPTQFPRNVMSPRGSLLSLAPPDGAEFLVDQLFDVRIELHNVNSTVVPDITGYKLVINGDSPLNQFGLRADYALPKPENWTFAWTPDVAAVYAKKPVNVSVAAVAWRSVSLKVPGTYSVQLNVGNESISAVWTVRSFEGKKAKNAVLFIGDGMALSATTAARFISKQTKFGKFGKNFLSFAKMGTIGLVSPNGLDAIITDSANSASAYNTGHKSAVNALGVYPDTSANSLDDPKVETIAEYIRRKNPGRCIGVVTTAEIQDATPAAVWSHTRRRNDKAIITDQALFGVKNFSAAVKPDVLLGGGGEFFCNGTNLTCASNKNQNYYDIYKQAGYSVVNSKAELEAYSGSGPLLGIFSLNHMETWIERNMPAYFDGFNATKSDPFGHSYASQPQPNLDLMVKKAIEVMDARCGAKGWFLMAEAAAIDKMMHPIDFDRALADLLELERAVDVVLDYNAKNNGDTFIMLTSDHPQAYDVFGTVDTQFFNGQPLNLTGDDPLSVRKRRAIGEYQQSGWPDLVINDTTGLPTHWNGRFKLADGKVDAFAHTEDWQINQVDPKVNPSSRPYALVNTSYEVKGDSVASYNPKNDPEGIPFLPNDFPTDVNTVHSLSDVALFCGGPTEMLLKCSKPMDNTEIFFLLADALGLGSGAVVSKRDIDERYVATALEPELQYDVPVRRNAVQGHHPGEN</sequence>
<dbReference type="OrthoDB" id="5818554at2759"/>
<accession>A0A139A568</accession>
<feature type="binding site" evidence="3">
    <location>
        <position position="493"/>
    </location>
    <ligand>
        <name>Zn(2+)</name>
        <dbReference type="ChEBI" id="CHEBI:29105"/>
        <label>2</label>
    </ligand>
</feature>
<dbReference type="Gene3D" id="3.40.720.10">
    <property type="entry name" value="Alkaline Phosphatase, subunit A"/>
    <property type="match status" value="1"/>
</dbReference>
<dbReference type="InterPro" id="IPR001952">
    <property type="entry name" value="Alkaline_phosphatase"/>
</dbReference>
<evidence type="ECO:0000256" key="3">
    <source>
        <dbReference type="PIRSR" id="PIRSR601952-2"/>
    </source>
</evidence>
<keyword evidence="7" id="KW-1185">Reference proteome</keyword>
<dbReference type="GO" id="GO:0004035">
    <property type="term" value="F:alkaline phosphatase activity"/>
    <property type="evidence" value="ECO:0007669"/>
    <property type="project" value="UniProtKB-EC"/>
</dbReference>
<dbReference type="EMBL" id="KQ965794">
    <property type="protein sequence ID" value="KXS11957.1"/>
    <property type="molecule type" value="Genomic_DNA"/>
</dbReference>
<feature type="binding site" evidence="3">
    <location>
        <position position="288"/>
    </location>
    <ligand>
        <name>Mg(2+)</name>
        <dbReference type="ChEBI" id="CHEBI:18420"/>
    </ligand>
</feature>
<dbReference type="InterPro" id="IPR017850">
    <property type="entry name" value="Alkaline_phosphatase_core_sf"/>
</dbReference>
<dbReference type="EC" id="3.1.3.1" evidence="1"/>
<dbReference type="Proteomes" id="UP000070544">
    <property type="component" value="Unassembled WGS sequence"/>
</dbReference>
<dbReference type="AlphaFoldDB" id="A0A139A568"/>
<feature type="binding site" evidence="3">
    <location>
        <position position="494"/>
    </location>
    <ligand>
        <name>Zn(2+)</name>
        <dbReference type="ChEBI" id="CHEBI:29105"/>
        <label>2</label>
    </ligand>
</feature>
<feature type="binding site" evidence="3">
    <location>
        <position position="445"/>
    </location>
    <ligand>
        <name>Mg(2+)</name>
        <dbReference type="ChEBI" id="CHEBI:18420"/>
    </ligand>
</feature>
<keyword evidence="3" id="KW-0862">Zinc</keyword>
<dbReference type="SUPFAM" id="SSF53649">
    <property type="entry name" value="Alkaline phosphatase-like"/>
    <property type="match status" value="1"/>
</dbReference>
<keyword evidence="3" id="KW-0479">Metal-binding</keyword>
<evidence type="ECO:0000256" key="2">
    <source>
        <dbReference type="PIRSR" id="PIRSR601952-1"/>
    </source>
</evidence>
<feature type="binding site" evidence="3">
    <location>
        <position position="286"/>
    </location>
    <ligand>
        <name>Mg(2+)</name>
        <dbReference type="ChEBI" id="CHEBI:18420"/>
    </ligand>
</feature>
<dbReference type="Pfam" id="PF00245">
    <property type="entry name" value="Alk_phosphatase"/>
    <property type="match status" value="1"/>
</dbReference>
<feature type="binding site" evidence="3">
    <location>
        <position position="450"/>
    </location>
    <ligand>
        <name>Zn(2+)</name>
        <dbReference type="ChEBI" id="CHEBI:29105"/>
        <label>2</label>
    </ligand>
</feature>
<feature type="chain" id="PRO_5007295976" description="alkaline phosphatase" evidence="5">
    <location>
        <begin position="19"/>
        <end position="711"/>
    </location>
</feature>
<dbReference type="PANTHER" id="PTHR11596:SF72">
    <property type="entry name" value="ALKALINE PHOSPHATASE"/>
    <property type="match status" value="1"/>
</dbReference>
<keyword evidence="5" id="KW-0732">Signal</keyword>
<gene>
    <name evidence="6" type="ORF">M427DRAFT_147466</name>
</gene>
<organism evidence="6 7">
    <name type="scientific">Gonapodya prolifera (strain JEL478)</name>
    <name type="common">Monoblepharis prolifera</name>
    <dbReference type="NCBI Taxonomy" id="1344416"/>
    <lineage>
        <taxon>Eukaryota</taxon>
        <taxon>Fungi</taxon>
        <taxon>Fungi incertae sedis</taxon>
        <taxon>Chytridiomycota</taxon>
        <taxon>Chytridiomycota incertae sedis</taxon>
        <taxon>Monoblepharidomycetes</taxon>
        <taxon>Monoblepharidales</taxon>
        <taxon>Gonapodyaceae</taxon>
        <taxon>Gonapodya</taxon>
    </lineage>
</organism>
<protein>
    <recommendedName>
        <fullName evidence="1">alkaline phosphatase</fullName>
        <ecNumber evidence="1">3.1.3.1</ecNumber>
    </recommendedName>
</protein>
<evidence type="ECO:0000256" key="1">
    <source>
        <dbReference type="ARBA" id="ARBA00012647"/>
    </source>
</evidence>
<evidence type="ECO:0000313" key="7">
    <source>
        <dbReference type="Proteomes" id="UP000070544"/>
    </source>
</evidence>
<evidence type="ECO:0000256" key="4">
    <source>
        <dbReference type="RuleBase" id="RU003946"/>
    </source>
</evidence>
<feature type="signal peptide" evidence="5">
    <location>
        <begin position="1"/>
        <end position="18"/>
    </location>
</feature>
<dbReference type="STRING" id="1344416.A0A139A568"/>
<evidence type="ECO:0000313" key="6">
    <source>
        <dbReference type="EMBL" id="KXS11957.1"/>
    </source>
</evidence>
<keyword evidence="3" id="KW-0460">Magnesium</keyword>
<dbReference type="SMART" id="SM00098">
    <property type="entry name" value="alkPPc"/>
    <property type="match status" value="1"/>
</dbReference>
<comment type="cofactor">
    <cofactor evidence="3">
        <name>Mg(2+)</name>
        <dbReference type="ChEBI" id="CHEBI:18420"/>
    </cofactor>
    <text evidence="3">Binds 1 Mg(2+) ion.</text>
</comment>
<dbReference type="PANTHER" id="PTHR11596">
    <property type="entry name" value="ALKALINE PHOSPHATASE"/>
    <property type="match status" value="1"/>
</dbReference>
<comment type="cofactor">
    <cofactor evidence="3">
        <name>Zn(2+)</name>
        <dbReference type="ChEBI" id="CHEBI:29105"/>
    </cofactor>
    <text evidence="3">Binds 2 Zn(2+) ions.</text>
</comment>
<evidence type="ECO:0000256" key="5">
    <source>
        <dbReference type="SAM" id="SignalP"/>
    </source>
</evidence>
<feature type="active site" description="Phosphoserine intermediate" evidence="2">
    <location>
        <position position="226"/>
    </location>
</feature>
<dbReference type="PRINTS" id="PR00113">
    <property type="entry name" value="ALKPHPHTASE"/>
</dbReference>